<reference evidence="3" key="1">
    <citation type="submission" date="2017-06" db="EMBL/GenBank/DDBJ databases">
        <title>Genome analysis of Fimbriiglobus ruber SP5, the first member of the order Planctomycetales with confirmed chitinolytic capability.</title>
        <authorList>
            <person name="Ravin N.V."/>
            <person name="Rakitin A.L."/>
            <person name="Ivanova A.A."/>
            <person name="Beletsky A.V."/>
            <person name="Kulichevskaya I.S."/>
            <person name="Mardanov A.V."/>
            <person name="Dedysh S.N."/>
        </authorList>
    </citation>
    <scope>NUCLEOTIDE SEQUENCE [LARGE SCALE GENOMIC DNA]</scope>
    <source>
        <strain evidence="3">SP5</strain>
    </source>
</reference>
<feature type="chain" id="PRO_5012352737" description="Outer membrane lipoprotein carrier protein LolA" evidence="1">
    <location>
        <begin position="20"/>
        <end position="252"/>
    </location>
</feature>
<dbReference type="RefSeq" id="WP_088253647.1">
    <property type="nucleotide sequence ID" value="NZ_NIDE01000003.1"/>
</dbReference>
<dbReference type="EMBL" id="NIDE01000003">
    <property type="protein sequence ID" value="OWK44363.1"/>
    <property type="molecule type" value="Genomic_DNA"/>
</dbReference>
<dbReference type="Proteomes" id="UP000214646">
    <property type="component" value="Unassembled WGS sequence"/>
</dbReference>
<gene>
    <name evidence="2" type="ORF">FRUB_02295</name>
</gene>
<proteinExistence type="predicted"/>
<dbReference type="OrthoDB" id="280481at2"/>
<feature type="signal peptide" evidence="1">
    <location>
        <begin position="1"/>
        <end position="19"/>
    </location>
</feature>
<keyword evidence="3" id="KW-1185">Reference proteome</keyword>
<organism evidence="2 3">
    <name type="scientific">Fimbriiglobus ruber</name>
    <dbReference type="NCBI Taxonomy" id="1908690"/>
    <lineage>
        <taxon>Bacteria</taxon>
        <taxon>Pseudomonadati</taxon>
        <taxon>Planctomycetota</taxon>
        <taxon>Planctomycetia</taxon>
        <taxon>Gemmatales</taxon>
        <taxon>Gemmataceae</taxon>
        <taxon>Fimbriiglobus</taxon>
    </lineage>
</organism>
<evidence type="ECO:0000256" key="1">
    <source>
        <dbReference type="SAM" id="SignalP"/>
    </source>
</evidence>
<evidence type="ECO:0000313" key="2">
    <source>
        <dbReference type="EMBL" id="OWK44363.1"/>
    </source>
</evidence>
<accession>A0A225DTI8</accession>
<evidence type="ECO:0000313" key="3">
    <source>
        <dbReference type="Proteomes" id="UP000214646"/>
    </source>
</evidence>
<keyword evidence="1" id="KW-0732">Signal</keyword>
<sequence>MNKWVLGLAVALVVAPVRADDAGDAKAVVTKAIEAHGGATALGKYKAGFSKIKGQMTVFGMDLDFTGDMTYELPNKYKLTISTDVNGQKLAVEQVTDGKNFKNTLNGMAVKQTDAEKNELAQAALLQDVTQLTPLLVGDKYTLKAEKDATVDDKPASVVTVSSKELKETRLFFDKKTGLLVKTERKALSPSAPGETKEVNEETFLSDFKEADGVKLPMKLLVNHDGKKFMSMTVTETKLMDKAEPKTFDIAD</sequence>
<name>A0A225DTI8_9BACT</name>
<evidence type="ECO:0008006" key="4">
    <source>
        <dbReference type="Google" id="ProtNLM"/>
    </source>
</evidence>
<comment type="caution">
    <text evidence="2">The sequence shown here is derived from an EMBL/GenBank/DDBJ whole genome shotgun (WGS) entry which is preliminary data.</text>
</comment>
<dbReference type="AlphaFoldDB" id="A0A225DTI8"/>
<protein>
    <recommendedName>
        <fullName evidence="4">Outer membrane lipoprotein carrier protein LolA</fullName>
    </recommendedName>
</protein>